<dbReference type="Gene3D" id="3.10.20.90">
    <property type="entry name" value="Phosphatidylinositol 3-kinase Catalytic Subunit, Chain A, domain 1"/>
    <property type="match status" value="1"/>
</dbReference>
<feature type="compositionally biased region" description="Polar residues" evidence="1">
    <location>
        <begin position="168"/>
        <end position="177"/>
    </location>
</feature>
<protein>
    <recommendedName>
        <fullName evidence="2">PB1 domain-containing protein</fullName>
    </recommendedName>
</protein>
<feature type="region of interest" description="Disordered" evidence="1">
    <location>
        <begin position="1"/>
        <end position="39"/>
    </location>
</feature>
<accession>A0AAW1IKE8</accession>
<organism evidence="3 4">
    <name type="scientific">Saponaria officinalis</name>
    <name type="common">Common soapwort</name>
    <name type="synonym">Lychnis saponaria</name>
    <dbReference type="NCBI Taxonomy" id="3572"/>
    <lineage>
        <taxon>Eukaryota</taxon>
        <taxon>Viridiplantae</taxon>
        <taxon>Streptophyta</taxon>
        <taxon>Embryophyta</taxon>
        <taxon>Tracheophyta</taxon>
        <taxon>Spermatophyta</taxon>
        <taxon>Magnoliopsida</taxon>
        <taxon>eudicotyledons</taxon>
        <taxon>Gunneridae</taxon>
        <taxon>Pentapetalae</taxon>
        <taxon>Caryophyllales</taxon>
        <taxon>Caryophyllaceae</taxon>
        <taxon>Caryophylleae</taxon>
        <taxon>Saponaria</taxon>
    </lineage>
</organism>
<dbReference type="EMBL" id="JBDFQZ010000009">
    <property type="protein sequence ID" value="KAK9690567.1"/>
    <property type="molecule type" value="Genomic_DNA"/>
</dbReference>
<feature type="compositionally biased region" description="Low complexity" evidence="1">
    <location>
        <begin position="273"/>
        <end position="286"/>
    </location>
</feature>
<dbReference type="InterPro" id="IPR000270">
    <property type="entry name" value="PB1_dom"/>
</dbReference>
<dbReference type="Pfam" id="PF00564">
    <property type="entry name" value="PB1"/>
    <property type="match status" value="1"/>
</dbReference>
<evidence type="ECO:0000256" key="1">
    <source>
        <dbReference type="SAM" id="MobiDB-lite"/>
    </source>
</evidence>
<dbReference type="SMART" id="SM00666">
    <property type="entry name" value="PB1"/>
    <property type="match status" value="1"/>
</dbReference>
<keyword evidence="4" id="KW-1185">Reference proteome</keyword>
<feature type="region of interest" description="Disordered" evidence="1">
    <location>
        <begin position="329"/>
        <end position="374"/>
    </location>
</feature>
<evidence type="ECO:0000313" key="3">
    <source>
        <dbReference type="EMBL" id="KAK9690567.1"/>
    </source>
</evidence>
<feature type="region of interest" description="Disordered" evidence="1">
    <location>
        <begin position="474"/>
        <end position="498"/>
    </location>
</feature>
<dbReference type="Proteomes" id="UP001443914">
    <property type="component" value="Unassembled WGS sequence"/>
</dbReference>
<gene>
    <name evidence="3" type="ORF">RND81_09G137900</name>
</gene>
<feature type="region of interest" description="Disordered" evidence="1">
    <location>
        <begin position="273"/>
        <end position="310"/>
    </location>
</feature>
<sequence length="498" mass="55062">MDTYQPSYSYPDSGGSSPRSREVDFDNAPPPSWEDHPISAGATALPQTYKVKFMVSYGGKIQPRSHDNLLSYIGGETKILAVDRFVKFSTMHTKLATLFNPDAMSSGFTVKYQLPGEDLDALISVTNDDDLEHMMHEYDRMWRGSNKSVKLRLFLFNDLHQQWRNDSGGSAFSSIESDTGKFGGEPDPGPDRSEKFVETLISNQQRQQSDVVLEPPRVVTPPEPLPVHNNVDFLFGLEKGPVHVPGPVPVRGDPIHEAGRFQVPVQELQQFQLREQHHQQQQQQQQSAMYYPKNDENFSDPYQKSSSPANIPAKIQAPAQIPAGYWQQLEHHQPQQPPPLQQHHQQYNPQQPPPQQQQQQPVYMMHAPPQGPPQGNMYHAPMMRGQIPPQIPPNQGYYQPLYSTPAPAPTPTTIPATIPAAPLRPGVAGENTGYQQVMYDTGTGRQVYYAAPPQGGGVLRPPYPGMAVAATGAVSGGEMRSSGDGKSVPKGVPSPTVM</sequence>
<feature type="domain" description="PB1" evidence="2">
    <location>
        <begin position="65"/>
        <end position="158"/>
    </location>
</feature>
<comment type="caution">
    <text evidence="3">The sequence shown here is derived from an EMBL/GenBank/DDBJ whole genome shotgun (WGS) entry which is preliminary data.</text>
</comment>
<dbReference type="PANTHER" id="PTHR31066:SF85">
    <property type="entry name" value="OS02G0809100 PROTEIN"/>
    <property type="match status" value="1"/>
</dbReference>
<dbReference type="AlphaFoldDB" id="A0AAW1IKE8"/>
<name>A0AAW1IKE8_SAPOF</name>
<reference evidence="3" key="1">
    <citation type="submission" date="2024-03" db="EMBL/GenBank/DDBJ databases">
        <title>WGS assembly of Saponaria officinalis var. Norfolk2.</title>
        <authorList>
            <person name="Jenkins J."/>
            <person name="Shu S."/>
            <person name="Grimwood J."/>
            <person name="Barry K."/>
            <person name="Goodstein D."/>
            <person name="Schmutz J."/>
            <person name="Leebens-Mack J."/>
            <person name="Osbourn A."/>
        </authorList>
    </citation>
    <scope>NUCLEOTIDE SEQUENCE [LARGE SCALE GENOMIC DNA]</scope>
    <source>
        <strain evidence="3">JIC</strain>
    </source>
</reference>
<evidence type="ECO:0000313" key="4">
    <source>
        <dbReference type="Proteomes" id="UP001443914"/>
    </source>
</evidence>
<proteinExistence type="predicted"/>
<feature type="compositionally biased region" description="Low complexity" evidence="1">
    <location>
        <begin position="7"/>
        <end position="18"/>
    </location>
</feature>
<feature type="region of interest" description="Disordered" evidence="1">
    <location>
        <begin position="168"/>
        <end position="193"/>
    </location>
</feature>
<dbReference type="PANTHER" id="PTHR31066">
    <property type="entry name" value="OS05G0427100 PROTEIN-RELATED"/>
    <property type="match status" value="1"/>
</dbReference>
<dbReference type="SUPFAM" id="SSF54277">
    <property type="entry name" value="CAD &amp; PB1 domains"/>
    <property type="match status" value="1"/>
</dbReference>
<dbReference type="CDD" id="cd06410">
    <property type="entry name" value="PB1_UP2"/>
    <property type="match status" value="1"/>
</dbReference>
<dbReference type="InterPro" id="IPR053198">
    <property type="entry name" value="Gynoecium_Dev_Regulator"/>
</dbReference>
<evidence type="ECO:0000259" key="2">
    <source>
        <dbReference type="SMART" id="SM00666"/>
    </source>
</evidence>